<evidence type="ECO:0000256" key="1">
    <source>
        <dbReference type="SAM" id="Phobius"/>
    </source>
</evidence>
<dbReference type="Proteomes" id="UP001218502">
    <property type="component" value="Unassembled WGS sequence"/>
</dbReference>
<evidence type="ECO:0000313" key="3">
    <source>
        <dbReference type="EMBL" id="MDC1754645.1"/>
    </source>
</evidence>
<dbReference type="Proteomes" id="UP000260844">
    <property type="component" value="Unassembled WGS sequence"/>
</dbReference>
<feature type="transmembrane region" description="Helical" evidence="1">
    <location>
        <begin position="149"/>
        <end position="169"/>
    </location>
</feature>
<dbReference type="RefSeq" id="WP_061412764.1">
    <property type="nucleotide sequence ID" value="NZ_CP103250.1"/>
</dbReference>
<gene>
    <name evidence="4" type="ORF">DXD40_17970</name>
    <name evidence="2" type="ORF">GAP47_16100</name>
    <name evidence="3" type="ORF">POY80_19610</name>
</gene>
<dbReference type="Proteomes" id="UP000462376">
    <property type="component" value="Unassembled WGS sequence"/>
</dbReference>
<feature type="transmembrane region" description="Helical" evidence="1">
    <location>
        <begin position="111"/>
        <end position="137"/>
    </location>
</feature>
<keyword evidence="1" id="KW-0812">Transmembrane</keyword>
<feature type="transmembrane region" description="Helical" evidence="1">
    <location>
        <begin position="84"/>
        <end position="104"/>
    </location>
</feature>
<dbReference type="AlphaFoldDB" id="A0A139JVS2"/>
<keyword evidence="1" id="KW-0472">Membrane</keyword>
<dbReference type="EMBL" id="QSPV01000023">
    <property type="protein sequence ID" value="RGJ89443.1"/>
    <property type="molecule type" value="Genomic_DNA"/>
</dbReference>
<reference evidence="4 5" key="1">
    <citation type="submission" date="2018-08" db="EMBL/GenBank/DDBJ databases">
        <title>A genome reference for cultivated species of the human gut microbiota.</title>
        <authorList>
            <person name="Zou Y."/>
            <person name="Xue W."/>
            <person name="Luo G."/>
        </authorList>
    </citation>
    <scope>NUCLEOTIDE SEQUENCE [LARGE SCALE GENOMIC DNA]</scope>
    <source>
        <strain evidence="4 5">TM04-30</strain>
    </source>
</reference>
<evidence type="ECO:0000313" key="4">
    <source>
        <dbReference type="EMBL" id="RGJ89443.1"/>
    </source>
</evidence>
<feature type="transmembrane region" description="Helical" evidence="1">
    <location>
        <begin position="36"/>
        <end position="53"/>
    </location>
</feature>
<evidence type="ECO:0000313" key="5">
    <source>
        <dbReference type="Proteomes" id="UP000260844"/>
    </source>
</evidence>
<evidence type="ECO:0000313" key="6">
    <source>
        <dbReference type="Proteomes" id="UP000462376"/>
    </source>
</evidence>
<evidence type="ECO:0000313" key="2">
    <source>
        <dbReference type="EMBL" id="KAB4233550.1"/>
    </source>
</evidence>
<keyword evidence="1" id="KW-1133">Transmembrane helix</keyword>
<feature type="transmembrane region" description="Helical" evidence="1">
    <location>
        <begin position="60"/>
        <end position="78"/>
    </location>
</feature>
<dbReference type="EMBL" id="WCTL01000016">
    <property type="protein sequence ID" value="KAB4233550.1"/>
    <property type="molecule type" value="Genomic_DNA"/>
</dbReference>
<reference evidence="3" key="3">
    <citation type="submission" date="2022-10" db="EMBL/GenBank/DDBJ databases">
        <title>Human gut microbiome strain richness.</title>
        <authorList>
            <person name="Chen-Liaw A."/>
        </authorList>
    </citation>
    <scope>NUCLEOTIDE SEQUENCE</scope>
    <source>
        <strain evidence="3">A1_m1001262Bd0_191120</strain>
    </source>
</reference>
<name>A0A139JVS2_BACUN</name>
<sequence length="183" mass="20695">MKQWKLISLFLIEAIIMLYAVPKANEDEISMQDRLLFDLSLALLISLAILIRENRGERKSIAKLLLVCVATYLQIVYSSAFYEWGGGICLILPILQIIFGYTIFKLSHNVVSLFVGCSNLLFSTIWANQMFGILWFHNRSSDLETMAVASLYAGVGALLVVVISSIMIMKFNPKDLKSYETDR</sequence>
<accession>A0A139JVS2</accession>
<comment type="caution">
    <text evidence="4">The sequence shown here is derived from an EMBL/GenBank/DDBJ whole genome shotgun (WGS) entry which is preliminary data.</text>
</comment>
<reference evidence="2 6" key="2">
    <citation type="journal article" date="2019" name="Nat. Med.">
        <title>A library of human gut bacterial isolates paired with longitudinal multiomics data enables mechanistic microbiome research.</title>
        <authorList>
            <person name="Poyet M."/>
            <person name="Groussin M."/>
            <person name="Gibbons S.M."/>
            <person name="Avila-Pacheco J."/>
            <person name="Jiang X."/>
            <person name="Kearney S.M."/>
            <person name="Perrotta A.R."/>
            <person name="Berdy B."/>
            <person name="Zhao S."/>
            <person name="Lieberman T.D."/>
            <person name="Swanson P.K."/>
            <person name="Smith M."/>
            <person name="Roesemann S."/>
            <person name="Alexander J.E."/>
            <person name="Rich S.A."/>
            <person name="Livny J."/>
            <person name="Vlamakis H."/>
            <person name="Clish C."/>
            <person name="Bullock K."/>
            <person name="Deik A."/>
            <person name="Scott J."/>
            <person name="Pierce K.A."/>
            <person name="Xavier R.J."/>
            <person name="Alm E.J."/>
        </authorList>
    </citation>
    <scope>NUCLEOTIDE SEQUENCE [LARGE SCALE GENOMIC DNA]</scope>
    <source>
        <strain evidence="2 6">BIOML-A5</strain>
    </source>
</reference>
<protein>
    <submittedName>
        <fullName evidence="4">Uncharacterized protein</fullName>
    </submittedName>
</protein>
<proteinExistence type="predicted"/>
<organism evidence="4 5">
    <name type="scientific">Bacteroides uniformis</name>
    <dbReference type="NCBI Taxonomy" id="820"/>
    <lineage>
        <taxon>Bacteria</taxon>
        <taxon>Pseudomonadati</taxon>
        <taxon>Bacteroidota</taxon>
        <taxon>Bacteroidia</taxon>
        <taxon>Bacteroidales</taxon>
        <taxon>Bacteroidaceae</taxon>
        <taxon>Bacteroides</taxon>
    </lineage>
</organism>
<dbReference type="EMBL" id="JAQNQY010000037">
    <property type="protein sequence ID" value="MDC1754645.1"/>
    <property type="molecule type" value="Genomic_DNA"/>
</dbReference>